<keyword evidence="2" id="KW-1185">Reference proteome</keyword>
<accession>A0ABM8NW72</accession>
<organism evidence="1 2">
    <name type="scientific">Paraburkholderia metrosideri</name>
    <dbReference type="NCBI Taxonomy" id="580937"/>
    <lineage>
        <taxon>Bacteria</taxon>
        <taxon>Pseudomonadati</taxon>
        <taxon>Pseudomonadota</taxon>
        <taxon>Betaproteobacteria</taxon>
        <taxon>Burkholderiales</taxon>
        <taxon>Burkholderiaceae</taxon>
        <taxon>Paraburkholderia</taxon>
    </lineage>
</organism>
<comment type="caution">
    <text evidence="1">The sequence shown here is derived from an EMBL/GenBank/DDBJ whole genome shotgun (WGS) entry which is preliminary data.</text>
</comment>
<protein>
    <submittedName>
        <fullName evidence="1">Uncharacterized protein</fullName>
    </submittedName>
</protein>
<evidence type="ECO:0000313" key="1">
    <source>
        <dbReference type="EMBL" id="CAD6546402.1"/>
    </source>
</evidence>
<gene>
    <name evidence="1" type="ORF">LMG28140_04330</name>
</gene>
<dbReference type="EMBL" id="CAJHCP010000009">
    <property type="protein sequence ID" value="CAD6546402.1"/>
    <property type="molecule type" value="Genomic_DNA"/>
</dbReference>
<proteinExistence type="predicted"/>
<sequence>MAFALVGEAVPGDGHEAKSEEWLKTPVVKFSCLKSTRAAKVDPCDPNPLLRDNG</sequence>
<reference evidence="1 2" key="1">
    <citation type="submission" date="2020-10" db="EMBL/GenBank/DDBJ databases">
        <authorList>
            <person name="Peeters C."/>
        </authorList>
    </citation>
    <scope>NUCLEOTIDE SEQUENCE [LARGE SCALE GENOMIC DNA]</scope>
    <source>
        <strain evidence="1 2">LMG 28140</strain>
    </source>
</reference>
<dbReference type="Proteomes" id="UP000598032">
    <property type="component" value="Unassembled WGS sequence"/>
</dbReference>
<name>A0ABM8NW72_9BURK</name>
<evidence type="ECO:0000313" key="2">
    <source>
        <dbReference type="Proteomes" id="UP000598032"/>
    </source>
</evidence>